<protein>
    <recommendedName>
        <fullName evidence="12">Acyl-CoA dehydrogenase</fullName>
    </recommendedName>
</protein>
<evidence type="ECO:0008006" key="12">
    <source>
        <dbReference type="Google" id="ProtNLM"/>
    </source>
</evidence>
<dbReference type="Gene3D" id="1.10.540.10">
    <property type="entry name" value="Acyl-CoA dehydrogenase/oxidase, N-terminal domain"/>
    <property type="match status" value="1"/>
</dbReference>
<dbReference type="FunFam" id="2.40.110.10:FF:000002">
    <property type="entry name" value="Acyl-CoA dehydrogenase fadE12"/>
    <property type="match status" value="1"/>
</dbReference>
<dbReference type="Gene3D" id="1.20.140.10">
    <property type="entry name" value="Butyryl-CoA Dehydrogenase, subunit A, domain 3"/>
    <property type="match status" value="1"/>
</dbReference>
<dbReference type="Proteomes" id="UP000468687">
    <property type="component" value="Unassembled WGS sequence"/>
</dbReference>
<dbReference type="Pfam" id="PF00441">
    <property type="entry name" value="Acyl-CoA_dh_1"/>
    <property type="match status" value="1"/>
</dbReference>
<evidence type="ECO:0000256" key="7">
    <source>
        <dbReference type="SAM" id="MobiDB-lite"/>
    </source>
</evidence>
<accession>A0A6P0HM26</accession>
<evidence type="ECO:0000256" key="4">
    <source>
        <dbReference type="ARBA" id="ARBA00022827"/>
    </source>
</evidence>
<sequence length="402" mass="44171">MSTTADSTATFELSPELEKYGRQLREWSVAELRPRARTADTEKKNPDDWDAILNTCPVPLGRPDRDDDERPKFEDGYWVSQLVFYENVCYGDLWALPLLSPGIGHLVVAEMGTAAQMETWYASAMRGESVSGFALTEPHFGSDTSQVATTAVRDGDEWVLNGSKIYCTNGARADWVTAFATTDKTLGGKGIACFVVPTDTPGFSVPKPNESKLGIRNWMTSELLFDDCRVPLGNRLGWDATGPADTSQMSGQHGALAALSNNRPNMSAMVIGIAQAALDLTSDLLAERRSDMSTRRWDAASNDIARMNAALDRSRRINFKAGFVIDHGAKNRYSPAIAKAFAPQTCDRIIRRCMQLLGAEGASKDLLLEKWYRDCKIADIFEGSSQVQRIIVAREVVGRIAG</sequence>
<comment type="caution">
    <text evidence="10">The sequence shown here is derived from an EMBL/GenBank/DDBJ whole genome shotgun (WGS) entry which is preliminary data.</text>
</comment>
<dbReference type="SUPFAM" id="SSF56645">
    <property type="entry name" value="Acyl-CoA dehydrogenase NM domain-like"/>
    <property type="match status" value="1"/>
</dbReference>
<dbReference type="RefSeq" id="WP_163773268.1">
    <property type="nucleotide sequence ID" value="NZ_JAAGXA010000011.1"/>
</dbReference>
<keyword evidence="5 6" id="KW-0560">Oxidoreductase</keyword>
<evidence type="ECO:0000259" key="9">
    <source>
        <dbReference type="Pfam" id="PF02770"/>
    </source>
</evidence>
<dbReference type="AlphaFoldDB" id="A0A6P0HM26"/>
<dbReference type="Gene3D" id="2.40.110.10">
    <property type="entry name" value="Butyryl-CoA Dehydrogenase, subunit A, domain 2"/>
    <property type="match status" value="1"/>
</dbReference>
<dbReference type="PANTHER" id="PTHR43884:SF12">
    <property type="entry name" value="ISOVALERYL-COA DEHYDROGENASE, MITOCHONDRIAL-RELATED"/>
    <property type="match status" value="1"/>
</dbReference>
<evidence type="ECO:0000256" key="3">
    <source>
        <dbReference type="ARBA" id="ARBA00022630"/>
    </source>
</evidence>
<keyword evidence="4 6" id="KW-0274">FAD</keyword>
<evidence type="ECO:0000256" key="2">
    <source>
        <dbReference type="ARBA" id="ARBA00009347"/>
    </source>
</evidence>
<dbReference type="InterPro" id="IPR009075">
    <property type="entry name" value="AcylCo_DH/oxidase_C"/>
</dbReference>
<keyword evidence="11" id="KW-1185">Reference proteome</keyword>
<comment type="similarity">
    <text evidence="2 6">Belongs to the acyl-CoA dehydrogenase family.</text>
</comment>
<evidence type="ECO:0000256" key="6">
    <source>
        <dbReference type="RuleBase" id="RU362125"/>
    </source>
</evidence>
<dbReference type="InterPro" id="IPR046373">
    <property type="entry name" value="Acyl-CoA_Oxase/DH_mid-dom_sf"/>
</dbReference>
<dbReference type="InterPro" id="IPR036250">
    <property type="entry name" value="AcylCo_DH-like_C"/>
</dbReference>
<dbReference type="GO" id="GO:0050660">
    <property type="term" value="F:flavin adenine dinucleotide binding"/>
    <property type="evidence" value="ECO:0007669"/>
    <property type="project" value="InterPro"/>
</dbReference>
<proteinExistence type="inferred from homology"/>
<comment type="cofactor">
    <cofactor evidence="1 6">
        <name>FAD</name>
        <dbReference type="ChEBI" id="CHEBI:57692"/>
    </cofactor>
</comment>
<dbReference type="InterPro" id="IPR006091">
    <property type="entry name" value="Acyl-CoA_Oxase/DH_mid-dom"/>
</dbReference>
<evidence type="ECO:0000256" key="1">
    <source>
        <dbReference type="ARBA" id="ARBA00001974"/>
    </source>
</evidence>
<evidence type="ECO:0000256" key="5">
    <source>
        <dbReference type="ARBA" id="ARBA00023002"/>
    </source>
</evidence>
<gene>
    <name evidence="10" type="ORF">G3T38_15750</name>
</gene>
<dbReference type="InterPro" id="IPR037069">
    <property type="entry name" value="AcylCoA_DH/ox_N_sf"/>
</dbReference>
<feature type="domain" description="Acyl-CoA dehydrogenase/oxidase C-terminal" evidence="8">
    <location>
        <begin position="253"/>
        <end position="396"/>
    </location>
</feature>
<dbReference type="SUPFAM" id="SSF47203">
    <property type="entry name" value="Acyl-CoA dehydrogenase C-terminal domain-like"/>
    <property type="match status" value="1"/>
</dbReference>
<keyword evidence="3 6" id="KW-0285">Flavoprotein</keyword>
<feature type="compositionally biased region" description="Basic and acidic residues" evidence="7">
    <location>
        <begin position="35"/>
        <end position="47"/>
    </location>
</feature>
<feature type="compositionally biased region" description="Basic and acidic residues" evidence="7">
    <location>
        <begin position="62"/>
        <end position="71"/>
    </location>
</feature>
<evidence type="ECO:0000313" key="10">
    <source>
        <dbReference type="EMBL" id="NEN79728.1"/>
    </source>
</evidence>
<name>A0A6P0HM26_9ACTN</name>
<dbReference type="Pfam" id="PF02770">
    <property type="entry name" value="Acyl-CoA_dh_M"/>
    <property type="match status" value="1"/>
</dbReference>
<evidence type="ECO:0000259" key="8">
    <source>
        <dbReference type="Pfam" id="PF00441"/>
    </source>
</evidence>
<feature type="domain" description="Acyl-CoA oxidase/dehydrogenase middle" evidence="9">
    <location>
        <begin position="132"/>
        <end position="228"/>
    </location>
</feature>
<dbReference type="PANTHER" id="PTHR43884">
    <property type="entry name" value="ACYL-COA DEHYDROGENASE"/>
    <property type="match status" value="1"/>
</dbReference>
<reference evidence="10 11" key="1">
    <citation type="journal article" date="2014" name="Int. J. Syst. Evol. Microbiol.">
        <title>Nocardioides zeae sp. nov., isolated from the stem of Zea mays.</title>
        <authorList>
            <person name="Glaeser S.P."/>
            <person name="McInroy J.A."/>
            <person name="Busse H.J."/>
            <person name="Kampfer P."/>
        </authorList>
    </citation>
    <scope>NUCLEOTIDE SEQUENCE [LARGE SCALE GENOMIC DNA]</scope>
    <source>
        <strain evidence="10 11">JCM 30728</strain>
    </source>
</reference>
<feature type="region of interest" description="Disordered" evidence="7">
    <location>
        <begin position="35"/>
        <end position="71"/>
    </location>
</feature>
<dbReference type="GO" id="GO:0003995">
    <property type="term" value="F:acyl-CoA dehydrogenase activity"/>
    <property type="evidence" value="ECO:0007669"/>
    <property type="project" value="TreeGrafter"/>
</dbReference>
<dbReference type="InterPro" id="IPR009100">
    <property type="entry name" value="AcylCoA_DH/oxidase_NM_dom_sf"/>
</dbReference>
<organism evidence="10 11">
    <name type="scientific">Nocardioides zeae</name>
    <dbReference type="NCBI Taxonomy" id="1457234"/>
    <lineage>
        <taxon>Bacteria</taxon>
        <taxon>Bacillati</taxon>
        <taxon>Actinomycetota</taxon>
        <taxon>Actinomycetes</taxon>
        <taxon>Propionibacteriales</taxon>
        <taxon>Nocardioidaceae</taxon>
        <taxon>Nocardioides</taxon>
    </lineage>
</organism>
<dbReference type="EMBL" id="JAAGXA010000011">
    <property type="protein sequence ID" value="NEN79728.1"/>
    <property type="molecule type" value="Genomic_DNA"/>
</dbReference>
<evidence type="ECO:0000313" key="11">
    <source>
        <dbReference type="Proteomes" id="UP000468687"/>
    </source>
</evidence>